<protein>
    <submittedName>
        <fullName evidence="2">Uncharacterized protein</fullName>
    </submittedName>
</protein>
<proteinExistence type="predicted"/>
<sequence>MNLKIERYYPHVIALGCGFIWYRLGLKLPADEKEFLAAALSLGAVFTGFIATAQAILMALPSDSVMAQMRTAGYIPDLVRYISSALTGGILFCMSGLIGFFLLSESALVKLYFSTIWLVIAVFSVLTFHRVTHILLRIMRRG</sequence>
<gene>
    <name evidence="2" type="ORF">GJ700_17690</name>
</gene>
<comment type="caution">
    <text evidence="2">The sequence shown here is derived from an EMBL/GenBank/DDBJ whole genome shotgun (WGS) entry which is preliminary data.</text>
</comment>
<evidence type="ECO:0000313" key="2">
    <source>
        <dbReference type="EMBL" id="MRV73548.1"/>
    </source>
</evidence>
<keyword evidence="1" id="KW-0472">Membrane</keyword>
<dbReference type="EMBL" id="WKJJ01000010">
    <property type="protein sequence ID" value="MRV73548.1"/>
    <property type="molecule type" value="Genomic_DNA"/>
</dbReference>
<dbReference type="Proteomes" id="UP000446768">
    <property type="component" value="Unassembled WGS sequence"/>
</dbReference>
<keyword evidence="3" id="KW-1185">Reference proteome</keyword>
<evidence type="ECO:0000256" key="1">
    <source>
        <dbReference type="SAM" id="Phobius"/>
    </source>
</evidence>
<keyword evidence="1" id="KW-0812">Transmembrane</keyword>
<feature type="transmembrane region" description="Helical" evidence="1">
    <location>
        <begin position="81"/>
        <end position="103"/>
    </location>
</feature>
<evidence type="ECO:0000313" key="3">
    <source>
        <dbReference type="Proteomes" id="UP000446768"/>
    </source>
</evidence>
<feature type="transmembrane region" description="Helical" evidence="1">
    <location>
        <begin position="36"/>
        <end position="60"/>
    </location>
</feature>
<accession>A0A7X2LU38</accession>
<reference evidence="2 3" key="1">
    <citation type="submission" date="2019-11" db="EMBL/GenBank/DDBJ databases">
        <title>Novel species isolated from a subtropical stream in China.</title>
        <authorList>
            <person name="Lu H."/>
        </authorList>
    </citation>
    <scope>NUCLEOTIDE SEQUENCE [LARGE SCALE GENOMIC DNA]</scope>
    <source>
        <strain evidence="2 3">FT92W</strain>
    </source>
</reference>
<feature type="transmembrane region" description="Helical" evidence="1">
    <location>
        <begin position="115"/>
        <end position="136"/>
    </location>
</feature>
<dbReference type="RefSeq" id="WP_154376199.1">
    <property type="nucleotide sequence ID" value="NZ_WKJJ01000010.1"/>
</dbReference>
<dbReference type="AlphaFoldDB" id="A0A7X2LU38"/>
<organism evidence="2 3">
    <name type="scientific">Pseudoduganella rivuli</name>
    <dbReference type="NCBI Taxonomy" id="2666085"/>
    <lineage>
        <taxon>Bacteria</taxon>
        <taxon>Pseudomonadati</taxon>
        <taxon>Pseudomonadota</taxon>
        <taxon>Betaproteobacteria</taxon>
        <taxon>Burkholderiales</taxon>
        <taxon>Oxalobacteraceae</taxon>
        <taxon>Telluria group</taxon>
        <taxon>Pseudoduganella</taxon>
    </lineage>
</organism>
<keyword evidence="1" id="KW-1133">Transmembrane helix</keyword>
<feature type="transmembrane region" description="Helical" evidence="1">
    <location>
        <begin position="7"/>
        <end position="24"/>
    </location>
</feature>
<name>A0A7X2LU38_9BURK</name>